<dbReference type="EMBL" id="ML987191">
    <property type="protein sequence ID" value="KAF2253734.1"/>
    <property type="molecule type" value="Genomic_DNA"/>
</dbReference>
<sequence length="101" mass="10919">MGTTRVTARYTCFERQRRRLSVPTTCLTLAIIQISAYQSLKAHLLVEVLCKAVVALTIVCSIIPAVSSGVSRASLLGIHRQLPTQKDTKLGGEFGSKNCAT</sequence>
<evidence type="ECO:0000313" key="3">
    <source>
        <dbReference type="Proteomes" id="UP000800094"/>
    </source>
</evidence>
<feature type="transmembrane region" description="Helical" evidence="1">
    <location>
        <begin position="52"/>
        <end position="70"/>
    </location>
</feature>
<dbReference type="AlphaFoldDB" id="A0A6A6ITE4"/>
<protein>
    <submittedName>
        <fullName evidence="2">Uncharacterized protein</fullName>
    </submittedName>
</protein>
<reference evidence="2" key="1">
    <citation type="journal article" date="2020" name="Stud. Mycol.">
        <title>101 Dothideomycetes genomes: a test case for predicting lifestyles and emergence of pathogens.</title>
        <authorList>
            <person name="Haridas S."/>
            <person name="Albert R."/>
            <person name="Binder M."/>
            <person name="Bloem J."/>
            <person name="Labutti K."/>
            <person name="Salamov A."/>
            <person name="Andreopoulos B."/>
            <person name="Baker S."/>
            <person name="Barry K."/>
            <person name="Bills G."/>
            <person name="Bluhm B."/>
            <person name="Cannon C."/>
            <person name="Castanera R."/>
            <person name="Culley D."/>
            <person name="Daum C."/>
            <person name="Ezra D."/>
            <person name="Gonzalez J."/>
            <person name="Henrissat B."/>
            <person name="Kuo A."/>
            <person name="Liang C."/>
            <person name="Lipzen A."/>
            <person name="Lutzoni F."/>
            <person name="Magnuson J."/>
            <person name="Mondo S."/>
            <person name="Nolan M."/>
            <person name="Ohm R."/>
            <person name="Pangilinan J."/>
            <person name="Park H.-J."/>
            <person name="Ramirez L."/>
            <person name="Alfaro M."/>
            <person name="Sun H."/>
            <person name="Tritt A."/>
            <person name="Yoshinaga Y."/>
            <person name="Zwiers L.-H."/>
            <person name="Turgeon B."/>
            <person name="Goodwin S."/>
            <person name="Spatafora J."/>
            <person name="Crous P."/>
            <person name="Grigoriev I."/>
        </authorList>
    </citation>
    <scope>NUCLEOTIDE SEQUENCE</scope>
    <source>
        <strain evidence="2">CBS 122368</strain>
    </source>
</reference>
<name>A0A6A6ITE4_9PLEO</name>
<evidence type="ECO:0000256" key="1">
    <source>
        <dbReference type="SAM" id="Phobius"/>
    </source>
</evidence>
<keyword evidence="3" id="KW-1185">Reference proteome</keyword>
<gene>
    <name evidence="2" type="ORF">BU26DRAFT_516038</name>
</gene>
<keyword evidence="1" id="KW-0812">Transmembrane</keyword>
<dbReference type="RefSeq" id="XP_033688738.1">
    <property type="nucleotide sequence ID" value="XM_033828229.1"/>
</dbReference>
<dbReference type="GeneID" id="54581559"/>
<accession>A0A6A6ITE4</accession>
<organism evidence="2 3">
    <name type="scientific">Trematosphaeria pertusa</name>
    <dbReference type="NCBI Taxonomy" id="390896"/>
    <lineage>
        <taxon>Eukaryota</taxon>
        <taxon>Fungi</taxon>
        <taxon>Dikarya</taxon>
        <taxon>Ascomycota</taxon>
        <taxon>Pezizomycotina</taxon>
        <taxon>Dothideomycetes</taxon>
        <taxon>Pleosporomycetidae</taxon>
        <taxon>Pleosporales</taxon>
        <taxon>Massarineae</taxon>
        <taxon>Trematosphaeriaceae</taxon>
        <taxon>Trematosphaeria</taxon>
    </lineage>
</organism>
<feature type="transmembrane region" description="Helical" evidence="1">
    <location>
        <begin position="20"/>
        <end position="40"/>
    </location>
</feature>
<evidence type="ECO:0000313" key="2">
    <source>
        <dbReference type="EMBL" id="KAF2253734.1"/>
    </source>
</evidence>
<keyword evidence="1" id="KW-1133">Transmembrane helix</keyword>
<dbReference type="Proteomes" id="UP000800094">
    <property type="component" value="Unassembled WGS sequence"/>
</dbReference>
<keyword evidence="1" id="KW-0472">Membrane</keyword>
<proteinExistence type="predicted"/>